<name>A0A090N653_9HYPO</name>
<proteinExistence type="predicted"/>
<feature type="region of interest" description="Disordered" evidence="1">
    <location>
        <begin position="13"/>
        <end position="35"/>
    </location>
</feature>
<protein>
    <submittedName>
        <fullName evidence="2">WGS project CBMI000000000 data, contig CS3069_c004916</fullName>
    </submittedName>
</protein>
<evidence type="ECO:0000313" key="2">
    <source>
        <dbReference type="EMBL" id="CEG05681.1"/>
    </source>
</evidence>
<accession>A0A090N653</accession>
<dbReference type="AlphaFoldDB" id="A0A090N653"/>
<comment type="caution">
    <text evidence="2">The sequence shown here is derived from an EMBL/GenBank/DDBJ whole genome shotgun (WGS) entry which is preliminary data.</text>
</comment>
<organism evidence="2">
    <name type="scientific">Fusarium clavum</name>
    <dbReference type="NCBI Taxonomy" id="2594811"/>
    <lineage>
        <taxon>Eukaryota</taxon>
        <taxon>Fungi</taxon>
        <taxon>Dikarya</taxon>
        <taxon>Ascomycota</taxon>
        <taxon>Pezizomycotina</taxon>
        <taxon>Sordariomycetes</taxon>
        <taxon>Hypocreomycetidae</taxon>
        <taxon>Hypocreales</taxon>
        <taxon>Nectriaceae</taxon>
        <taxon>Fusarium</taxon>
        <taxon>Fusarium incarnatum-equiseti species complex</taxon>
    </lineage>
</organism>
<sequence>MENMVNELIVINSEDNSSAAEEVDESGGGDTFTPASAWVSRATQPVWDSRSSLRSTSYMESCVDALIWERRDEI</sequence>
<gene>
    <name evidence="2" type="ORF">BN850_0134170</name>
</gene>
<reference evidence="2" key="1">
    <citation type="submission" date="2013-05" db="EMBL/GenBank/DDBJ databases">
        <title>Draft genome sequences of six wheat associated Fusarium spp. isolates.</title>
        <authorList>
            <person name="Moolhuijzen P.M."/>
            <person name="Manners J.M."/>
            <person name="Wilcox S."/>
            <person name="Bellgard M.I."/>
            <person name="Gardiner D.M."/>
        </authorList>
    </citation>
    <scope>NUCLEOTIDE SEQUENCE</scope>
    <source>
        <strain evidence="2">CS3069</strain>
    </source>
</reference>
<evidence type="ECO:0000256" key="1">
    <source>
        <dbReference type="SAM" id="MobiDB-lite"/>
    </source>
</evidence>
<dbReference type="EMBL" id="CBMI010004912">
    <property type="protein sequence ID" value="CEG05681.1"/>
    <property type="molecule type" value="Genomic_DNA"/>
</dbReference>